<comment type="caution">
    <text evidence="2">The sequence shown here is derived from an EMBL/GenBank/DDBJ whole genome shotgun (WGS) entry which is preliminary data.</text>
</comment>
<accession>A0ABP4K1S7</accession>
<dbReference type="Proteomes" id="UP001501742">
    <property type="component" value="Unassembled WGS sequence"/>
</dbReference>
<evidence type="ECO:0008006" key="4">
    <source>
        <dbReference type="Google" id="ProtNLM"/>
    </source>
</evidence>
<keyword evidence="1" id="KW-0812">Transmembrane</keyword>
<sequence length="65" mass="6919">MQSARHRTSDRHRPVALRQLNSTGSRGVTPMLELIAGIIIGIGVLGGFGTCLAFAAMMKSGSEEY</sequence>
<keyword evidence="1" id="KW-0472">Membrane</keyword>
<feature type="transmembrane region" description="Helical" evidence="1">
    <location>
        <begin position="34"/>
        <end position="57"/>
    </location>
</feature>
<protein>
    <recommendedName>
        <fullName evidence="4">DUF3789 domain-containing protein</fullName>
    </recommendedName>
</protein>
<evidence type="ECO:0000313" key="3">
    <source>
        <dbReference type="Proteomes" id="UP001501742"/>
    </source>
</evidence>
<organism evidence="2 3">
    <name type="scientific">Curtobacterium herbarum</name>
    <dbReference type="NCBI Taxonomy" id="150122"/>
    <lineage>
        <taxon>Bacteria</taxon>
        <taxon>Bacillati</taxon>
        <taxon>Actinomycetota</taxon>
        <taxon>Actinomycetes</taxon>
        <taxon>Micrococcales</taxon>
        <taxon>Microbacteriaceae</taxon>
        <taxon>Curtobacterium</taxon>
    </lineage>
</organism>
<evidence type="ECO:0000256" key="1">
    <source>
        <dbReference type="SAM" id="Phobius"/>
    </source>
</evidence>
<gene>
    <name evidence="2" type="ORF">GCM10009627_10700</name>
</gene>
<evidence type="ECO:0000313" key="2">
    <source>
        <dbReference type="EMBL" id="GAA1492724.1"/>
    </source>
</evidence>
<keyword evidence="1" id="KW-1133">Transmembrane helix</keyword>
<reference evidence="3" key="1">
    <citation type="journal article" date="2019" name="Int. J. Syst. Evol. Microbiol.">
        <title>The Global Catalogue of Microorganisms (GCM) 10K type strain sequencing project: providing services to taxonomists for standard genome sequencing and annotation.</title>
        <authorList>
            <consortium name="The Broad Institute Genomics Platform"/>
            <consortium name="The Broad Institute Genome Sequencing Center for Infectious Disease"/>
            <person name="Wu L."/>
            <person name="Ma J."/>
        </authorList>
    </citation>
    <scope>NUCLEOTIDE SEQUENCE [LARGE SCALE GENOMIC DNA]</scope>
    <source>
        <strain evidence="3">JCM 12140</strain>
    </source>
</reference>
<keyword evidence="3" id="KW-1185">Reference proteome</keyword>
<dbReference type="EMBL" id="BAAAJX010000003">
    <property type="protein sequence ID" value="GAA1492724.1"/>
    <property type="molecule type" value="Genomic_DNA"/>
</dbReference>
<name>A0ABP4K1S7_9MICO</name>
<proteinExistence type="predicted"/>